<feature type="signal peptide" evidence="1">
    <location>
        <begin position="1"/>
        <end position="27"/>
    </location>
</feature>
<comment type="caution">
    <text evidence="2">The sequence shown here is derived from an EMBL/GenBank/DDBJ whole genome shotgun (WGS) entry which is preliminary data.</text>
</comment>
<dbReference type="PANTHER" id="PTHR34458">
    <property type="entry name" value="POLLEN OLE E 1 ALLERGEN AND EXTENSIN FAMILY PROTEIN-RELATED"/>
    <property type="match status" value="1"/>
</dbReference>
<sequence length="178" mass="16781">MAPKSLALAALLAVVAAVGLVPHGAEAVTGAATATNVLISGIVPCSTGSSINVATAPVFPNAGVQLVCGGKVVAGATSDGTGAFLINTGPVVGTDLLTVLLGNQCKVVVITPLAACNVSLAGATGTLTAPLKLLGTSTGTGSGGDPLGLGGIIGLVSGIISGILGGILNLGTQQFSTI</sequence>
<keyword evidence="3" id="KW-1185">Reference proteome</keyword>
<feature type="chain" id="PRO_5023822682" description="Phylloplanin" evidence="1">
    <location>
        <begin position="28"/>
        <end position="178"/>
    </location>
</feature>
<gene>
    <name evidence="2" type="ORF">EJB05_06681</name>
</gene>
<evidence type="ECO:0000313" key="2">
    <source>
        <dbReference type="EMBL" id="TVU47100.1"/>
    </source>
</evidence>
<reference evidence="2 3" key="1">
    <citation type="journal article" date="2019" name="Sci. Rep.">
        <title>A high-quality genome of Eragrostis curvula grass provides insights into Poaceae evolution and supports new strategies to enhance forage quality.</title>
        <authorList>
            <person name="Carballo J."/>
            <person name="Santos B.A.C.M."/>
            <person name="Zappacosta D."/>
            <person name="Garbus I."/>
            <person name="Selva J.P."/>
            <person name="Gallo C.A."/>
            <person name="Diaz A."/>
            <person name="Albertini E."/>
            <person name="Caccamo M."/>
            <person name="Echenique V."/>
        </authorList>
    </citation>
    <scope>NUCLEOTIDE SEQUENCE [LARGE SCALE GENOMIC DNA]</scope>
    <source>
        <strain evidence="3">cv. Victoria</strain>
        <tissue evidence="2">Leaf</tissue>
    </source>
</reference>
<evidence type="ECO:0000256" key="1">
    <source>
        <dbReference type="SAM" id="SignalP"/>
    </source>
</evidence>
<dbReference type="Proteomes" id="UP000324897">
    <property type="component" value="Chromosome 5"/>
</dbReference>
<organism evidence="2 3">
    <name type="scientific">Eragrostis curvula</name>
    <name type="common">weeping love grass</name>
    <dbReference type="NCBI Taxonomy" id="38414"/>
    <lineage>
        <taxon>Eukaryota</taxon>
        <taxon>Viridiplantae</taxon>
        <taxon>Streptophyta</taxon>
        <taxon>Embryophyta</taxon>
        <taxon>Tracheophyta</taxon>
        <taxon>Spermatophyta</taxon>
        <taxon>Magnoliopsida</taxon>
        <taxon>Liliopsida</taxon>
        <taxon>Poales</taxon>
        <taxon>Poaceae</taxon>
        <taxon>PACMAD clade</taxon>
        <taxon>Chloridoideae</taxon>
        <taxon>Eragrostideae</taxon>
        <taxon>Eragrostidinae</taxon>
        <taxon>Eragrostis</taxon>
    </lineage>
</organism>
<proteinExistence type="predicted"/>
<dbReference type="InterPro" id="IPR040404">
    <property type="entry name" value="Phylloplanin-like"/>
</dbReference>
<dbReference type="AlphaFoldDB" id="A0A5J9WIB7"/>
<accession>A0A5J9WIB7</accession>
<protein>
    <recommendedName>
        <fullName evidence="4">Phylloplanin</fullName>
    </recommendedName>
</protein>
<dbReference type="OrthoDB" id="905355at2759"/>
<dbReference type="Gramene" id="TVU47100">
    <property type="protein sequence ID" value="TVU47100"/>
    <property type="gene ID" value="EJB05_06681"/>
</dbReference>
<name>A0A5J9WIB7_9POAL</name>
<keyword evidence="1" id="KW-0732">Signal</keyword>
<evidence type="ECO:0008006" key="4">
    <source>
        <dbReference type="Google" id="ProtNLM"/>
    </source>
</evidence>
<evidence type="ECO:0000313" key="3">
    <source>
        <dbReference type="Proteomes" id="UP000324897"/>
    </source>
</evidence>
<feature type="non-terminal residue" evidence="2">
    <location>
        <position position="1"/>
    </location>
</feature>
<dbReference type="PANTHER" id="PTHR34458:SF5">
    <property type="entry name" value="POLLEN OLE E 1 ALLERGEN AND EXTENSIN FAMILY PROTEIN"/>
    <property type="match status" value="1"/>
</dbReference>
<dbReference type="EMBL" id="RWGY01000004">
    <property type="protein sequence ID" value="TVU47100.1"/>
    <property type="molecule type" value="Genomic_DNA"/>
</dbReference>